<dbReference type="AlphaFoldDB" id="A0A699IVX2"/>
<evidence type="ECO:0000313" key="1">
    <source>
        <dbReference type="EMBL" id="GEZ90072.1"/>
    </source>
</evidence>
<protein>
    <submittedName>
        <fullName evidence="1">Uncharacterized protein</fullName>
    </submittedName>
</protein>
<gene>
    <name evidence="1" type="ORF">Tci_562045</name>
</gene>
<name>A0A699IVX2_TANCI</name>
<sequence length="68" mass="7850">MRPICAFISCNALDIPRTAHDLILEHKDYSEAISRLRAMDSNVLGSYEESYKKAMMNFKHHAVLWPVN</sequence>
<reference evidence="1" key="1">
    <citation type="journal article" date="2019" name="Sci. Rep.">
        <title>Draft genome of Tanacetum cinerariifolium, the natural source of mosquito coil.</title>
        <authorList>
            <person name="Yamashiro T."/>
            <person name="Shiraishi A."/>
            <person name="Satake H."/>
            <person name="Nakayama K."/>
        </authorList>
    </citation>
    <scope>NUCLEOTIDE SEQUENCE</scope>
</reference>
<comment type="caution">
    <text evidence="1">The sequence shown here is derived from an EMBL/GenBank/DDBJ whole genome shotgun (WGS) entry which is preliminary data.</text>
</comment>
<organism evidence="1">
    <name type="scientific">Tanacetum cinerariifolium</name>
    <name type="common">Dalmatian daisy</name>
    <name type="synonym">Chrysanthemum cinerariifolium</name>
    <dbReference type="NCBI Taxonomy" id="118510"/>
    <lineage>
        <taxon>Eukaryota</taxon>
        <taxon>Viridiplantae</taxon>
        <taxon>Streptophyta</taxon>
        <taxon>Embryophyta</taxon>
        <taxon>Tracheophyta</taxon>
        <taxon>Spermatophyta</taxon>
        <taxon>Magnoliopsida</taxon>
        <taxon>eudicotyledons</taxon>
        <taxon>Gunneridae</taxon>
        <taxon>Pentapetalae</taxon>
        <taxon>asterids</taxon>
        <taxon>campanulids</taxon>
        <taxon>Asterales</taxon>
        <taxon>Asteraceae</taxon>
        <taxon>Asteroideae</taxon>
        <taxon>Anthemideae</taxon>
        <taxon>Anthemidinae</taxon>
        <taxon>Tanacetum</taxon>
    </lineage>
</organism>
<dbReference type="EMBL" id="BKCJ010339357">
    <property type="protein sequence ID" value="GEZ90072.1"/>
    <property type="molecule type" value="Genomic_DNA"/>
</dbReference>
<proteinExistence type="predicted"/>
<accession>A0A699IVX2</accession>